<dbReference type="InterPro" id="IPR001584">
    <property type="entry name" value="Integrase_cat-core"/>
</dbReference>
<dbReference type="Pfam" id="PF17917">
    <property type="entry name" value="RT_RNaseH"/>
    <property type="match status" value="1"/>
</dbReference>
<dbReference type="GO" id="GO:0004519">
    <property type="term" value="F:endonuclease activity"/>
    <property type="evidence" value="ECO:0007669"/>
    <property type="project" value="UniProtKB-KW"/>
</dbReference>
<dbReference type="GO" id="GO:0015074">
    <property type="term" value="P:DNA integration"/>
    <property type="evidence" value="ECO:0007669"/>
    <property type="project" value="InterPro"/>
</dbReference>
<dbReference type="EC" id="2.7.7.49" evidence="1"/>
<dbReference type="PANTHER" id="PTHR37984">
    <property type="entry name" value="PROTEIN CBG26694"/>
    <property type="match status" value="1"/>
</dbReference>
<dbReference type="Gene3D" id="3.30.70.270">
    <property type="match status" value="1"/>
</dbReference>
<evidence type="ECO:0000256" key="6">
    <source>
        <dbReference type="ARBA" id="ARBA00022801"/>
    </source>
</evidence>
<dbReference type="SUPFAM" id="SSF56672">
    <property type="entry name" value="DNA/RNA polymerases"/>
    <property type="match status" value="1"/>
</dbReference>
<evidence type="ECO:0000256" key="8">
    <source>
        <dbReference type="SAM" id="MobiDB-lite"/>
    </source>
</evidence>
<reference evidence="10" key="1">
    <citation type="journal article" date="2019" name="Sci. Rep.">
        <title>Draft genome of Tanacetum cinerariifolium, the natural source of mosquito coil.</title>
        <authorList>
            <person name="Yamashiro T."/>
            <person name="Shiraishi A."/>
            <person name="Satake H."/>
            <person name="Nakayama K."/>
        </authorList>
    </citation>
    <scope>NUCLEOTIDE SEQUENCE</scope>
</reference>
<dbReference type="SUPFAM" id="SSF53098">
    <property type="entry name" value="Ribonuclease H-like"/>
    <property type="match status" value="1"/>
</dbReference>
<dbReference type="FunFam" id="3.30.70.270:FF:000020">
    <property type="entry name" value="Transposon Tf2-6 polyprotein-like Protein"/>
    <property type="match status" value="1"/>
</dbReference>
<evidence type="ECO:0000256" key="2">
    <source>
        <dbReference type="ARBA" id="ARBA00022679"/>
    </source>
</evidence>
<accession>A0A699GGT1</accession>
<dbReference type="Gene3D" id="3.30.420.10">
    <property type="entry name" value="Ribonuclease H-like superfamily/Ribonuclease H"/>
    <property type="match status" value="1"/>
</dbReference>
<dbReference type="GO" id="GO:0016787">
    <property type="term" value="F:hydrolase activity"/>
    <property type="evidence" value="ECO:0007669"/>
    <property type="project" value="UniProtKB-KW"/>
</dbReference>
<feature type="domain" description="Integrase catalytic" evidence="9">
    <location>
        <begin position="236"/>
        <end position="427"/>
    </location>
</feature>
<dbReference type="GO" id="GO:0003676">
    <property type="term" value="F:nucleic acid binding"/>
    <property type="evidence" value="ECO:0007669"/>
    <property type="project" value="InterPro"/>
</dbReference>
<proteinExistence type="predicted"/>
<dbReference type="GO" id="GO:0003964">
    <property type="term" value="F:RNA-directed DNA polymerase activity"/>
    <property type="evidence" value="ECO:0007669"/>
    <property type="project" value="UniProtKB-KW"/>
</dbReference>
<dbReference type="InterPro" id="IPR036397">
    <property type="entry name" value="RNaseH_sf"/>
</dbReference>
<evidence type="ECO:0000256" key="7">
    <source>
        <dbReference type="ARBA" id="ARBA00022918"/>
    </source>
</evidence>
<keyword evidence="7 10" id="KW-0695">RNA-directed DNA polymerase</keyword>
<dbReference type="InterPro" id="IPR043502">
    <property type="entry name" value="DNA/RNA_pol_sf"/>
</dbReference>
<dbReference type="EMBL" id="BKCJ010000024">
    <property type="protein sequence ID" value="GEU28830.1"/>
    <property type="molecule type" value="Genomic_DNA"/>
</dbReference>
<dbReference type="InterPro" id="IPR050951">
    <property type="entry name" value="Retrovirus_Pol_polyprotein"/>
</dbReference>
<evidence type="ECO:0000256" key="1">
    <source>
        <dbReference type="ARBA" id="ARBA00012493"/>
    </source>
</evidence>
<dbReference type="CDD" id="cd00303">
    <property type="entry name" value="retropepsin_like"/>
    <property type="match status" value="1"/>
</dbReference>
<name>A0A699GGT1_TANCI</name>
<dbReference type="PROSITE" id="PS50994">
    <property type="entry name" value="INTEGRASE"/>
    <property type="match status" value="1"/>
</dbReference>
<evidence type="ECO:0000256" key="5">
    <source>
        <dbReference type="ARBA" id="ARBA00022759"/>
    </source>
</evidence>
<dbReference type="InterPro" id="IPR043128">
    <property type="entry name" value="Rev_trsase/Diguanyl_cyclase"/>
</dbReference>
<dbReference type="Gene3D" id="2.40.70.10">
    <property type="entry name" value="Acid Proteases"/>
    <property type="match status" value="1"/>
</dbReference>
<gene>
    <name evidence="10" type="ORF">Tci_000808</name>
</gene>
<organism evidence="10">
    <name type="scientific">Tanacetum cinerariifolium</name>
    <name type="common">Dalmatian daisy</name>
    <name type="synonym">Chrysanthemum cinerariifolium</name>
    <dbReference type="NCBI Taxonomy" id="118510"/>
    <lineage>
        <taxon>Eukaryota</taxon>
        <taxon>Viridiplantae</taxon>
        <taxon>Streptophyta</taxon>
        <taxon>Embryophyta</taxon>
        <taxon>Tracheophyta</taxon>
        <taxon>Spermatophyta</taxon>
        <taxon>Magnoliopsida</taxon>
        <taxon>eudicotyledons</taxon>
        <taxon>Gunneridae</taxon>
        <taxon>Pentapetalae</taxon>
        <taxon>asterids</taxon>
        <taxon>campanulids</taxon>
        <taxon>Asterales</taxon>
        <taxon>Asteraceae</taxon>
        <taxon>Asteroideae</taxon>
        <taxon>Anthemideae</taxon>
        <taxon>Anthemidinae</taxon>
        <taxon>Tanacetum</taxon>
    </lineage>
</organism>
<protein>
    <recommendedName>
        <fullName evidence="1">RNA-directed DNA polymerase</fullName>
        <ecNumber evidence="1">2.7.7.49</ecNumber>
    </recommendedName>
</protein>
<dbReference type="AlphaFoldDB" id="A0A699GGT1"/>
<feature type="region of interest" description="Disordered" evidence="8">
    <location>
        <begin position="28"/>
        <end position="50"/>
    </location>
</feature>
<keyword evidence="6" id="KW-0378">Hydrolase</keyword>
<dbReference type="PANTHER" id="PTHR37984:SF5">
    <property type="entry name" value="PROTEIN NYNRIN-LIKE"/>
    <property type="match status" value="1"/>
</dbReference>
<evidence type="ECO:0000256" key="3">
    <source>
        <dbReference type="ARBA" id="ARBA00022695"/>
    </source>
</evidence>
<evidence type="ECO:0000259" key="9">
    <source>
        <dbReference type="PROSITE" id="PS50994"/>
    </source>
</evidence>
<comment type="caution">
    <text evidence="10">The sequence shown here is derived from an EMBL/GenBank/DDBJ whole genome shotgun (WGS) entry which is preliminary data.</text>
</comment>
<evidence type="ECO:0000313" key="10">
    <source>
        <dbReference type="EMBL" id="GEU28830.1"/>
    </source>
</evidence>
<keyword evidence="2" id="KW-0808">Transferase</keyword>
<keyword evidence="5" id="KW-0255">Endonuclease</keyword>
<evidence type="ECO:0000256" key="4">
    <source>
        <dbReference type="ARBA" id="ARBA00022722"/>
    </source>
</evidence>
<dbReference type="InterPro" id="IPR041373">
    <property type="entry name" value="RT_RNaseH"/>
</dbReference>
<sequence>MTMDQVHISSSGSVARVPSLVIQISPASKSNEIPERNSHQPHIPYPSRLNKEKLQDKSDIQITKFLEIFKKLHFNITDLGEIINLMPLSIYQKLKLGELKPTRMSLELANRPVTYPVGIAEDVFVYADKFTFPADFIVVDYDVDPRVPLILGRPFLQTARALVDKCHFMVKEGIVLGYKISKNGIKVDRPKVDVIAKLPPPTTVKGIRTFLGHAGFYRRFIQDISKIARPMTHLLQKETPFVFSKECTKLFEYLKKKLTEASVLVSPGWDLPFEIMCDASYFVRHYTTMEEELLVMVYAFEKFWSYLVLSKTIVYTDHSALRKLWIFLKLVAIVPPEDIMALTTPPRKFSILVLENGVRHKLSTSYHPQTSGQVEVSNRGLKKILERTVGKHRAKWADKLDDTLWAFRTAFKTSIGCTPYKLVYRKACHLPIKLEYKAYWVLKWTNFELKTAGFLMIVKNLVLIGVAFHNSNTTQSLINCMIISRKILSPDHIEYLKLFSPFTLGIF</sequence>
<dbReference type="InterPro" id="IPR012337">
    <property type="entry name" value="RNaseH-like_sf"/>
</dbReference>
<keyword evidence="3" id="KW-0548">Nucleotidyltransferase</keyword>
<keyword evidence="4" id="KW-0540">Nuclease</keyword>
<dbReference type="InterPro" id="IPR021109">
    <property type="entry name" value="Peptidase_aspartic_dom_sf"/>
</dbReference>